<name>A0A482TCI3_9EURY</name>
<organism evidence="2 3">
    <name type="scientific">Halogeometricum borinquense</name>
    <dbReference type="NCBI Taxonomy" id="60847"/>
    <lineage>
        <taxon>Archaea</taxon>
        <taxon>Methanobacteriati</taxon>
        <taxon>Methanobacteriota</taxon>
        <taxon>Stenosarchaea group</taxon>
        <taxon>Halobacteria</taxon>
        <taxon>Halobacteriales</taxon>
        <taxon>Haloferacaceae</taxon>
        <taxon>Halogeometricum</taxon>
    </lineage>
</organism>
<dbReference type="Pfam" id="PF08350">
    <property type="entry name" value="FilR1_middle"/>
    <property type="match status" value="1"/>
</dbReference>
<evidence type="ECO:0000259" key="1">
    <source>
        <dbReference type="Pfam" id="PF08350"/>
    </source>
</evidence>
<evidence type="ECO:0000313" key="2">
    <source>
        <dbReference type="EMBL" id="RYJ08763.1"/>
    </source>
</evidence>
<reference evidence="2 3" key="1">
    <citation type="submission" date="2018-12" db="EMBL/GenBank/DDBJ databases">
        <title>Genome analysis provides insights into bioremediation potentialities of Halogeometricum borinquense strain N11.</title>
        <authorList>
            <person name="Najjari A."/>
            <person name="Youssef N."/>
            <person name="Fhoula I."/>
            <person name="Ben Dhia O."/>
            <person name="Mahjoubi M."/>
            <person name="Ouzari H.I."/>
            <person name="Cherif A."/>
        </authorList>
    </citation>
    <scope>NUCLEOTIDE SEQUENCE [LARGE SCALE GENOMIC DNA]</scope>
    <source>
        <strain evidence="2 3">N11</strain>
    </source>
</reference>
<dbReference type="EMBL" id="RZHH01000003">
    <property type="protein sequence ID" value="RYJ08763.1"/>
    <property type="molecule type" value="Genomic_DNA"/>
</dbReference>
<dbReference type="AlphaFoldDB" id="A0A482TCI3"/>
<proteinExistence type="predicted"/>
<protein>
    <recommendedName>
        <fullName evidence="1">Methanogenesis regulatory protein FilR1 middle domain-containing protein</fullName>
    </recommendedName>
</protein>
<evidence type="ECO:0000313" key="3">
    <source>
        <dbReference type="Proteomes" id="UP000294028"/>
    </source>
</evidence>
<dbReference type="Proteomes" id="UP000294028">
    <property type="component" value="Unassembled WGS sequence"/>
</dbReference>
<feature type="domain" description="Methanogenesis regulatory protein FilR1 middle" evidence="1">
    <location>
        <begin position="2"/>
        <end position="106"/>
    </location>
</feature>
<comment type="caution">
    <text evidence="2">The sequence shown here is derived from an EMBL/GenBank/DDBJ whole genome shotgun (WGS) entry which is preliminary data.</text>
</comment>
<accession>A0A482TCI3</accession>
<gene>
    <name evidence="2" type="ORF">ELS19_19115</name>
</gene>
<sequence>MLPVLFPQQLQFLCQRVEKGNSIELLIHSDIIKIMEEKYESEYEKMDNHSVEINISPRLPQFGLIIVGSQKFWLSVHRENGGLHGLIENSKTDAVKKARQLFNQHQAGSKVHKLVKKSE</sequence>
<dbReference type="InterPro" id="IPR013561">
    <property type="entry name" value="FilR1_middle_dom"/>
</dbReference>